<keyword evidence="3" id="KW-1185">Reference proteome</keyword>
<organism evidence="2 3">
    <name type="scientific">Symbiodinium natans</name>
    <dbReference type="NCBI Taxonomy" id="878477"/>
    <lineage>
        <taxon>Eukaryota</taxon>
        <taxon>Sar</taxon>
        <taxon>Alveolata</taxon>
        <taxon>Dinophyceae</taxon>
        <taxon>Suessiales</taxon>
        <taxon>Symbiodiniaceae</taxon>
        <taxon>Symbiodinium</taxon>
    </lineage>
</organism>
<evidence type="ECO:0000256" key="1">
    <source>
        <dbReference type="SAM" id="MobiDB-lite"/>
    </source>
</evidence>
<proteinExistence type="predicted"/>
<protein>
    <submittedName>
        <fullName evidence="2">Uncharacterized protein</fullName>
    </submittedName>
</protein>
<evidence type="ECO:0000313" key="3">
    <source>
        <dbReference type="Proteomes" id="UP000604046"/>
    </source>
</evidence>
<dbReference type="AlphaFoldDB" id="A0A812H6E8"/>
<accession>A0A812H6E8</accession>
<comment type="caution">
    <text evidence="2">The sequence shown here is derived from an EMBL/GenBank/DDBJ whole genome shotgun (WGS) entry which is preliminary data.</text>
</comment>
<evidence type="ECO:0000313" key="2">
    <source>
        <dbReference type="EMBL" id="CAE6938828.1"/>
    </source>
</evidence>
<reference evidence="2" key="1">
    <citation type="submission" date="2021-02" db="EMBL/GenBank/DDBJ databases">
        <authorList>
            <person name="Dougan E. K."/>
            <person name="Rhodes N."/>
            <person name="Thang M."/>
            <person name="Chan C."/>
        </authorList>
    </citation>
    <scope>NUCLEOTIDE SEQUENCE</scope>
</reference>
<name>A0A812H6E8_9DINO</name>
<feature type="region of interest" description="Disordered" evidence="1">
    <location>
        <begin position="25"/>
        <end position="44"/>
    </location>
</feature>
<sequence length="269" mass="30097">MDAARGDTTEQFGAQVRPALTFPAASSQDEGAAPPGPPAMAENGTMRRCCVSAVSGEVIRRLEVESGARWAESLRGSFSSSEMRLATFLKDTTVVYPGSSRVGDAIEEIELTYVQQQPARCLRIAVGVRHNDQVFFFTMPVLDIALSEDLDLRVCKISQGLQLVQEQRECGSRRLESSFLQWLSETVTPVPEIRRRKLHEFLDADRKNVTLPLFRIDGCWRLWQRTYEGRALNSVFEEADGWRLKTASQGAERGRAQDIVDAFNLILSL</sequence>
<dbReference type="Proteomes" id="UP000604046">
    <property type="component" value="Unassembled WGS sequence"/>
</dbReference>
<dbReference type="EMBL" id="CAJNDS010000059">
    <property type="protein sequence ID" value="CAE6938828.1"/>
    <property type="molecule type" value="Genomic_DNA"/>
</dbReference>
<gene>
    <name evidence="2" type="ORF">SNAT2548_LOCUS1135</name>
</gene>